<dbReference type="EMBL" id="CP022203">
    <property type="protein sequence ID" value="ATB51062.1"/>
    <property type="molecule type" value="Genomic_DNA"/>
</dbReference>
<dbReference type="Proteomes" id="UP000217343">
    <property type="component" value="Chromosome"/>
</dbReference>
<evidence type="ECO:0000313" key="1">
    <source>
        <dbReference type="EMBL" id="ATB51062.1"/>
    </source>
</evidence>
<dbReference type="KEGG" id="mmas:MYMAC_006719"/>
<reference evidence="1 2" key="1">
    <citation type="submission" date="2017-06" db="EMBL/GenBank/DDBJ databases">
        <title>Sequencing and comparative analysis of myxobacterial genomes.</title>
        <authorList>
            <person name="Rupp O."/>
            <person name="Goesmann A."/>
            <person name="Sogaard-Andersen L."/>
        </authorList>
    </citation>
    <scope>NUCLEOTIDE SEQUENCE [LARGE SCALE GENOMIC DNA]</scope>
    <source>
        <strain evidence="1 2">DSM 14697</strain>
    </source>
</reference>
<dbReference type="InterPro" id="IPR011250">
    <property type="entry name" value="OMP/PagP_B-barrel"/>
</dbReference>
<proteinExistence type="predicted"/>
<evidence type="ECO:0008006" key="3">
    <source>
        <dbReference type="Google" id="ProtNLM"/>
    </source>
</evidence>
<evidence type="ECO:0000313" key="2">
    <source>
        <dbReference type="Proteomes" id="UP000217343"/>
    </source>
</evidence>
<sequence length="197" mass="21486">MRKQSTWVAVVGVLCVGTEAVAAGWNGYASLGAGITLDHLSDFRTKGPALHGYLGLETPPGLSVGLLAEISETWGQQFPDAMRAGQWERAQLDYRAVGIEARLRFFQDKPITPWVGARLSKSWGSTFTPDDVGTWLRENIDTTSMAFRVGVDGWFSDTWGISVSTGFQFCDVKLTSNALNQCARLMQSVIAGPVLRI</sequence>
<keyword evidence="2" id="KW-1185">Reference proteome</keyword>
<dbReference type="AlphaFoldDB" id="A0A250K5V6"/>
<dbReference type="RefSeq" id="WP_043710013.1">
    <property type="nucleotide sequence ID" value="NZ_CP022203.1"/>
</dbReference>
<gene>
    <name evidence="1" type="ORF">MYMAC_006719</name>
</gene>
<dbReference type="OrthoDB" id="5380808at2"/>
<dbReference type="SUPFAM" id="SSF56925">
    <property type="entry name" value="OMPA-like"/>
    <property type="match status" value="1"/>
</dbReference>
<organism evidence="1 2">
    <name type="scientific">Corallococcus macrosporus DSM 14697</name>
    <dbReference type="NCBI Taxonomy" id="1189310"/>
    <lineage>
        <taxon>Bacteria</taxon>
        <taxon>Pseudomonadati</taxon>
        <taxon>Myxococcota</taxon>
        <taxon>Myxococcia</taxon>
        <taxon>Myxococcales</taxon>
        <taxon>Cystobacterineae</taxon>
        <taxon>Myxococcaceae</taxon>
        <taxon>Corallococcus</taxon>
    </lineage>
</organism>
<accession>A0A250K5V6</accession>
<name>A0A250K5V6_9BACT</name>
<protein>
    <recommendedName>
        <fullName evidence="3">Outer membrane protein beta-barrel domain-containing protein</fullName>
    </recommendedName>
</protein>